<feature type="transmembrane region" description="Helical" evidence="1">
    <location>
        <begin position="68"/>
        <end position="89"/>
    </location>
</feature>
<proteinExistence type="predicted"/>
<gene>
    <name evidence="3" type="ORF">BDD43_3551</name>
</gene>
<keyword evidence="1" id="KW-0812">Transmembrane</keyword>
<dbReference type="Proteomes" id="UP000268007">
    <property type="component" value="Unassembled WGS sequence"/>
</dbReference>
<dbReference type="Pfam" id="PF07863">
    <property type="entry name" value="CtnDOT_TraJ"/>
    <property type="match status" value="1"/>
</dbReference>
<dbReference type="AlphaFoldDB" id="A0A495J2Y7"/>
<feature type="transmembrane region" description="Helical" evidence="1">
    <location>
        <begin position="284"/>
        <end position="305"/>
    </location>
</feature>
<feature type="domain" description="Conjugative transposon TraJ C-terminal" evidence="2">
    <location>
        <begin position="7"/>
        <end position="377"/>
    </location>
</feature>
<keyword evidence="1" id="KW-0472">Membrane</keyword>
<reference evidence="3 4" key="1">
    <citation type="submission" date="2018-10" db="EMBL/GenBank/DDBJ databases">
        <title>Genomic Encyclopedia of Archaeal and Bacterial Type Strains, Phase II (KMG-II): from individual species to whole genera.</title>
        <authorList>
            <person name="Goeker M."/>
        </authorList>
    </citation>
    <scope>NUCLEOTIDE SEQUENCE [LARGE SCALE GENOMIC DNA]</scope>
    <source>
        <strain evidence="3 4">DSM 18602</strain>
    </source>
</reference>
<protein>
    <submittedName>
        <fullName evidence="3">Conjugative transposon TraJ protein</fullName>
    </submittedName>
</protein>
<dbReference type="EMBL" id="RBKU01000001">
    <property type="protein sequence ID" value="RKR83346.1"/>
    <property type="molecule type" value="Genomic_DNA"/>
</dbReference>
<keyword evidence="1" id="KW-1133">Transmembrane helix</keyword>
<feature type="transmembrane region" description="Helical" evidence="1">
    <location>
        <begin position="231"/>
        <end position="252"/>
    </location>
</feature>
<name>A0A495J2Y7_9SPHI</name>
<evidence type="ECO:0000259" key="2">
    <source>
        <dbReference type="Pfam" id="PF07863"/>
    </source>
</evidence>
<keyword evidence="4" id="KW-1185">Reference proteome</keyword>
<dbReference type="InterPro" id="IPR022393">
    <property type="entry name" value="Conjugative_transposon_TraJ"/>
</dbReference>
<accession>A0A495J2Y7</accession>
<dbReference type="RefSeq" id="WP_121198858.1">
    <property type="nucleotide sequence ID" value="NZ_RBKU01000001.1"/>
</dbReference>
<dbReference type="OrthoDB" id="1147144at2"/>
<sequence>MSDLANSLTGLQPVLDNVYKEMLPQCGKLISVASSLAGFGALWYIAIRVWRQIASAEAIDFFPLLRPFALGLAILLFQSVVIPVMNGILQPIVVATGDMVKSSNTAVAQLLKQKEDAIKHSSAYQMYEGTDGNGDQDRWYRYSHPDDPDHTNEGVFEGIGNDVKFWLAKQNYAFRNSIKQWLSEVLEVLYAASSLCINTLRTFFLIVLAIIGPLVLGFSVFDGLQNSLVQWLARYINVFLWLPVANIFGSIIGKVQENMLRLDIAQINAAGDTFFSPTDTAYCVFLLIGIVGYFSVPTVAGYIVHAQGGNGMLQRITSLTASGATIVSSTASSLGSAGAQRMGRGLTNIANLPKNVMEGYNGSGQSGNDYQKSKLKGD</sequence>
<dbReference type="NCBIfam" id="TIGR03782">
    <property type="entry name" value="Bac_Flav_CT_J"/>
    <property type="match status" value="1"/>
</dbReference>
<feature type="transmembrane region" description="Helical" evidence="1">
    <location>
        <begin position="29"/>
        <end position="47"/>
    </location>
</feature>
<feature type="transmembrane region" description="Helical" evidence="1">
    <location>
        <begin position="203"/>
        <end position="224"/>
    </location>
</feature>
<organism evidence="3 4">
    <name type="scientific">Mucilaginibacter gracilis</name>
    <dbReference type="NCBI Taxonomy" id="423350"/>
    <lineage>
        <taxon>Bacteria</taxon>
        <taxon>Pseudomonadati</taxon>
        <taxon>Bacteroidota</taxon>
        <taxon>Sphingobacteriia</taxon>
        <taxon>Sphingobacteriales</taxon>
        <taxon>Sphingobacteriaceae</taxon>
        <taxon>Mucilaginibacter</taxon>
    </lineage>
</organism>
<evidence type="ECO:0000313" key="3">
    <source>
        <dbReference type="EMBL" id="RKR83346.1"/>
    </source>
</evidence>
<comment type="caution">
    <text evidence="3">The sequence shown here is derived from an EMBL/GenBank/DDBJ whole genome shotgun (WGS) entry which is preliminary data.</text>
</comment>
<evidence type="ECO:0000256" key="1">
    <source>
        <dbReference type="SAM" id="Phobius"/>
    </source>
</evidence>
<dbReference type="InterPro" id="IPR012424">
    <property type="entry name" value="Conjugative_transposon_TraJ_C"/>
</dbReference>
<evidence type="ECO:0000313" key="4">
    <source>
        <dbReference type="Proteomes" id="UP000268007"/>
    </source>
</evidence>